<dbReference type="EMBL" id="JASMQC010000003">
    <property type="protein sequence ID" value="KAK1946714.1"/>
    <property type="molecule type" value="Genomic_DNA"/>
</dbReference>
<protein>
    <submittedName>
        <fullName evidence="1">Uncharacterized protein</fullName>
    </submittedName>
</protein>
<accession>A0AAD9GY31</accession>
<name>A0AAD9GY31_9STRA</name>
<keyword evidence="2" id="KW-1185">Reference proteome</keyword>
<dbReference type="Proteomes" id="UP001259832">
    <property type="component" value="Unassembled WGS sequence"/>
</dbReference>
<dbReference type="AlphaFoldDB" id="A0AAD9GY31"/>
<gene>
    <name evidence="1" type="ORF">P3T76_002266</name>
</gene>
<comment type="caution">
    <text evidence="1">The sequence shown here is derived from an EMBL/GenBank/DDBJ whole genome shotgun (WGS) entry which is preliminary data.</text>
</comment>
<proteinExistence type="predicted"/>
<reference evidence="1" key="1">
    <citation type="submission" date="2023-08" db="EMBL/GenBank/DDBJ databases">
        <title>Reference Genome Resource for the Citrus Pathogen Phytophthora citrophthora.</title>
        <authorList>
            <person name="Moller H."/>
            <person name="Coetzee B."/>
            <person name="Rose L.J."/>
            <person name="Van Niekerk J.M."/>
        </authorList>
    </citation>
    <scope>NUCLEOTIDE SEQUENCE</scope>
    <source>
        <strain evidence="1">STE-U-9442</strain>
    </source>
</reference>
<sequence>MRGAWNLNNKELLGPGFRREEGRIHVMVVIPPQVAPQDTLPSAEGIPAFTPLDNWKKYMMECSLDRWKAGQVRNIPSIYGAAGWMLEEEKDLLERGRQASIVDPFGSIL</sequence>
<organism evidence="1 2">
    <name type="scientific">Phytophthora citrophthora</name>
    <dbReference type="NCBI Taxonomy" id="4793"/>
    <lineage>
        <taxon>Eukaryota</taxon>
        <taxon>Sar</taxon>
        <taxon>Stramenopiles</taxon>
        <taxon>Oomycota</taxon>
        <taxon>Peronosporomycetes</taxon>
        <taxon>Peronosporales</taxon>
        <taxon>Peronosporaceae</taxon>
        <taxon>Phytophthora</taxon>
    </lineage>
</organism>
<evidence type="ECO:0000313" key="1">
    <source>
        <dbReference type="EMBL" id="KAK1946714.1"/>
    </source>
</evidence>
<evidence type="ECO:0000313" key="2">
    <source>
        <dbReference type="Proteomes" id="UP001259832"/>
    </source>
</evidence>